<feature type="compositionally biased region" description="Acidic residues" evidence="4">
    <location>
        <begin position="138"/>
        <end position="148"/>
    </location>
</feature>
<evidence type="ECO:0000313" key="5">
    <source>
        <dbReference type="EMBL" id="MEQ2441155.1"/>
    </source>
</evidence>
<dbReference type="PANTHER" id="PTHR10302:SF27">
    <property type="entry name" value="SINGLE-STRANDED DNA-BINDING PROTEIN"/>
    <property type="match status" value="1"/>
</dbReference>
<dbReference type="Gene3D" id="2.40.50.140">
    <property type="entry name" value="Nucleic acid-binding proteins"/>
    <property type="match status" value="1"/>
</dbReference>
<dbReference type="InterPro" id="IPR012340">
    <property type="entry name" value="NA-bd_OB-fold"/>
</dbReference>
<dbReference type="InterPro" id="IPR011344">
    <property type="entry name" value="ssDNA-bd"/>
</dbReference>
<evidence type="ECO:0000256" key="2">
    <source>
        <dbReference type="HAMAP-Rule" id="MF_00984"/>
    </source>
</evidence>
<dbReference type="HAMAP" id="MF_00984">
    <property type="entry name" value="SSB"/>
    <property type="match status" value="1"/>
</dbReference>
<dbReference type="PIRSF" id="PIRSF002070">
    <property type="entry name" value="SSB"/>
    <property type="match status" value="1"/>
</dbReference>
<comment type="subunit">
    <text evidence="2">Homotetramer.</text>
</comment>
<keyword evidence="1 2" id="KW-0238">DNA-binding</keyword>
<reference evidence="5 6" key="1">
    <citation type="submission" date="2024-03" db="EMBL/GenBank/DDBJ databases">
        <title>Human intestinal bacterial collection.</title>
        <authorList>
            <person name="Pauvert C."/>
            <person name="Hitch T.C.A."/>
            <person name="Clavel T."/>
        </authorList>
    </citation>
    <scope>NUCLEOTIDE SEQUENCE [LARGE SCALE GENOMIC DNA]</scope>
    <source>
        <strain evidence="5 6">CLA-JM-H44</strain>
    </source>
</reference>
<feature type="short sequence motif" description="Important for interaction with partner proteins" evidence="2">
    <location>
        <begin position="143"/>
        <end position="148"/>
    </location>
</feature>
<sequence length="148" mass="16554">MLNRILITGRLVADPELRKTQNDISVARFRIACNRDFRNKDGEYPTDFFSAVAWRSTAEFAATYFRKGSLMTLDGRLQSGSYEDKEGNKRQSVEIVVEHIYFGESKKEDGSSTRPKSADSGKAAPPPSFDPFGGGIDVDFDDDDDLPF</sequence>
<evidence type="ECO:0000313" key="6">
    <source>
        <dbReference type="Proteomes" id="UP001489509"/>
    </source>
</evidence>
<feature type="compositionally biased region" description="Basic and acidic residues" evidence="4">
    <location>
        <begin position="105"/>
        <end position="119"/>
    </location>
</feature>
<evidence type="ECO:0000256" key="4">
    <source>
        <dbReference type="SAM" id="MobiDB-lite"/>
    </source>
</evidence>
<comment type="function">
    <text evidence="2">Plays an important role in DNA replication, recombination and repair. Binds to ssDNA and to an array of partner proteins to recruit them to their sites of action during DNA metabolism.</text>
</comment>
<keyword evidence="2" id="KW-0233">DNA recombination</keyword>
<keyword evidence="2" id="KW-0234">DNA repair</keyword>
<dbReference type="EMBL" id="JBBMFD010000018">
    <property type="protein sequence ID" value="MEQ2441155.1"/>
    <property type="molecule type" value="Genomic_DNA"/>
</dbReference>
<keyword evidence="2" id="KW-0235">DNA replication</keyword>
<keyword evidence="2" id="KW-0227">DNA damage</keyword>
<proteinExistence type="inferred from homology"/>
<dbReference type="PANTHER" id="PTHR10302">
    <property type="entry name" value="SINGLE-STRANDED DNA-BINDING PROTEIN"/>
    <property type="match status" value="1"/>
</dbReference>
<dbReference type="Pfam" id="PF00436">
    <property type="entry name" value="SSB"/>
    <property type="match status" value="1"/>
</dbReference>
<dbReference type="InterPro" id="IPR000424">
    <property type="entry name" value="Primosome_PriB/ssb"/>
</dbReference>
<feature type="region of interest" description="Disordered" evidence="4">
    <location>
        <begin position="105"/>
        <end position="148"/>
    </location>
</feature>
<evidence type="ECO:0000256" key="3">
    <source>
        <dbReference type="PIRNR" id="PIRNR002070"/>
    </source>
</evidence>
<comment type="caution">
    <text evidence="5">The sequence shown here is derived from an EMBL/GenBank/DDBJ whole genome shotgun (WGS) entry which is preliminary data.</text>
</comment>
<protein>
    <recommendedName>
        <fullName evidence="2 3">Single-stranded DNA-binding protein</fullName>
        <shortName evidence="2">SSB</shortName>
    </recommendedName>
</protein>
<gene>
    <name evidence="5" type="ORF">WMO26_09995</name>
</gene>
<accession>A0ABV1E1J3</accession>
<dbReference type="PROSITE" id="PS50935">
    <property type="entry name" value="SSB"/>
    <property type="match status" value="1"/>
</dbReference>
<evidence type="ECO:0000256" key="1">
    <source>
        <dbReference type="ARBA" id="ARBA00023125"/>
    </source>
</evidence>
<dbReference type="GO" id="GO:0003677">
    <property type="term" value="F:DNA binding"/>
    <property type="evidence" value="ECO:0007669"/>
    <property type="project" value="UniProtKB-KW"/>
</dbReference>
<dbReference type="CDD" id="cd04496">
    <property type="entry name" value="SSB_OBF"/>
    <property type="match status" value="1"/>
</dbReference>
<comment type="caution">
    <text evidence="2">Lacks conserved residue(s) required for the propagation of feature annotation.</text>
</comment>
<dbReference type="SUPFAM" id="SSF50249">
    <property type="entry name" value="Nucleic acid-binding proteins"/>
    <property type="match status" value="1"/>
</dbReference>
<keyword evidence="6" id="KW-1185">Reference proteome</keyword>
<dbReference type="Proteomes" id="UP001489509">
    <property type="component" value="Unassembled WGS sequence"/>
</dbReference>
<name>A0ABV1E1J3_9FIRM</name>
<dbReference type="RefSeq" id="WP_349220076.1">
    <property type="nucleotide sequence ID" value="NZ_JBBMFD010000018.1"/>
</dbReference>
<dbReference type="NCBIfam" id="TIGR00621">
    <property type="entry name" value="ssb"/>
    <property type="match status" value="1"/>
</dbReference>
<organism evidence="5 6">
    <name type="scientific">Solibaculum intestinale</name>
    <dbReference type="NCBI Taxonomy" id="3133165"/>
    <lineage>
        <taxon>Bacteria</taxon>
        <taxon>Bacillati</taxon>
        <taxon>Bacillota</taxon>
        <taxon>Clostridia</taxon>
        <taxon>Eubacteriales</taxon>
        <taxon>Oscillospiraceae</taxon>
        <taxon>Solibaculum</taxon>
    </lineage>
</organism>